<dbReference type="HOGENOM" id="CLU_080158_0_4_14"/>
<dbReference type="Gene3D" id="1.10.3290.10">
    <property type="entry name" value="Fido-like domain"/>
    <property type="match status" value="1"/>
</dbReference>
<evidence type="ECO:0000256" key="6">
    <source>
        <dbReference type="ARBA" id="ARBA00047939"/>
    </source>
</evidence>
<comment type="catalytic activity">
    <reaction evidence="7">
        <text>L-tyrosyl-[protein] + ATP = O-(5'-adenylyl)-L-tyrosyl-[protein] + diphosphate</text>
        <dbReference type="Rhea" id="RHEA:54288"/>
        <dbReference type="Rhea" id="RHEA-COMP:10136"/>
        <dbReference type="Rhea" id="RHEA-COMP:13846"/>
        <dbReference type="ChEBI" id="CHEBI:30616"/>
        <dbReference type="ChEBI" id="CHEBI:33019"/>
        <dbReference type="ChEBI" id="CHEBI:46858"/>
        <dbReference type="ChEBI" id="CHEBI:83624"/>
        <dbReference type="EC" id="2.7.7.108"/>
    </reaction>
</comment>
<keyword evidence="3" id="KW-0547">Nucleotide-binding</keyword>
<dbReference type="AlphaFoldDB" id="U4KPY4"/>
<dbReference type="STRING" id="61635.BN85315510"/>
<dbReference type="Pfam" id="PF02661">
    <property type="entry name" value="Fic"/>
    <property type="match status" value="1"/>
</dbReference>
<keyword evidence="2" id="KW-0548">Nucleotidyltransferase</keyword>
<evidence type="ECO:0000256" key="4">
    <source>
        <dbReference type="ARBA" id="ARBA00022840"/>
    </source>
</evidence>
<gene>
    <name evidence="9" type="ORF">BN85315510</name>
</gene>
<dbReference type="PROSITE" id="PS51459">
    <property type="entry name" value="FIDO"/>
    <property type="match status" value="1"/>
</dbReference>
<dbReference type="GO" id="GO:0051302">
    <property type="term" value="P:regulation of cell division"/>
    <property type="evidence" value="ECO:0007669"/>
    <property type="project" value="TreeGrafter"/>
</dbReference>
<keyword evidence="4" id="KW-0067">ATP-binding</keyword>
<dbReference type="OrthoDB" id="9813719at2"/>
<dbReference type="Proteomes" id="UP000032737">
    <property type="component" value="Chromosome"/>
</dbReference>
<evidence type="ECO:0000256" key="1">
    <source>
        <dbReference type="ARBA" id="ARBA00022679"/>
    </source>
</evidence>
<keyword evidence="1" id="KW-0808">Transferase</keyword>
<dbReference type="GO" id="GO:0005524">
    <property type="term" value="F:ATP binding"/>
    <property type="evidence" value="ECO:0007669"/>
    <property type="project" value="UniProtKB-KW"/>
</dbReference>
<keyword evidence="10" id="KW-1185">Reference proteome</keyword>
<dbReference type="EMBL" id="FO681348">
    <property type="protein sequence ID" value="CCV66572.1"/>
    <property type="molecule type" value="Genomic_DNA"/>
</dbReference>
<comment type="catalytic activity">
    <reaction evidence="6">
        <text>L-threonyl-[protein] + ATP = 3-O-(5'-adenylyl)-L-threonyl-[protein] + diphosphate</text>
        <dbReference type="Rhea" id="RHEA:54292"/>
        <dbReference type="Rhea" id="RHEA-COMP:11060"/>
        <dbReference type="Rhea" id="RHEA-COMP:13847"/>
        <dbReference type="ChEBI" id="CHEBI:30013"/>
        <dbReference type="ChEBI" id="CHEBI:30616"/>
        <dbReference type="ChEBI" id="CHEBI:33019"/>
        <dbReference type="ChEBI" id="CHEBI:138113"/>
        <dbReference type="EC" id="2.7.7.108"/>
    </reaction>
</comment>
<evidence type="ECO:0000256" key="2">
    <source>
        <dbReference type="ARBA" id="ARBA00022695"/>
    </source>
</evidence>
<dbReference type="PANTHER" id="PTHR39560">
    <property type="entry name" value="PROTEIN ADENYLYLTRANSFERASE FIC-RELATED"/>
    <property type="match status" value="1"/>
</dbReference>
<accession>U4KPY4</accession>
<name>U4KPY4_9MOLU</name>
<evidence type="ECO:0000256" key="5">
    <source>
        <dbReference type="ARBA" id="ARBA00034531"/>
    </source>
</evidence>
<evidence type="ECO:0000259" key="8">
    <source>
        <dbReference type="PROSITE" id="PS51459"/>
    </source>
</evidence>
<sequence>MKDPYIYKDSDVLINKANIKDKDKLDEFENRMTNLALISLIKDSFKINTSKDVLKIHKKLFENVYDWAGETRKIDIYKEEPIINGKSVEYTAHMSIINEFTHIDRQYFKTEWILLKKEDFIHLFTRMIADVWKVHPFREGNTRTVAAFAYLFLKQYGYDFNARLISHHAKYFRNALVMASLGQYAEYQYLQNILVDAVSNKVDIDNKEKYTQIKDYHMDQYKYAYHKAK</sequence>
<proteinExistence type="predicted"/>
<evidence type="ECO:0000313" key="9">
    <source>
        <dbReference type="EMBL" id="CCV66572.1"/>
    </source>
</evidence>
<dbReference type="InterPro" id="IPR036597">
    <property type="entry name" value="Fido-like_dom_sf"/>
</dbReference>
<dbReference type="RefSeq" id="WP_030005424.1">
    <property type="nucleotide sequence ID" value="NC_022549.1"/>
</dbReference>
<organism evidence="9 10">
    <name type="scientific">Acholeplasma brassicae</name>
    <dbReference type="NCBI Taxonomy" id="61635"/>
    <lineage>
        <taxon>Bacteria</taxon>
        <taxon>Bacillati</taxon>
        <taxon>Mycoplasmatota</taxon>
        <taxon>Mollicutes</taxon>
        <taxon>Acholeplasmatales</taxon>
        <taxon>Acholeplasmataceae</taxon>
        <taxon>Acholeplasma</taxon>
    </lineage>
</organism>
<dbReference type="EC" id="2.7.7.108" evidence="5"/>
<reference evidence="9 10" key="1">
    <citation type="journal article" date="2013" name="J. Mol. Microbiol. Biotechnol.">
        <title>Analysis of the Complete Genomes of Acholeplasma brassicae , A. palmae and A. laidlawii and Their Comparison to the Obligate Parasites from ' Candidatus Phytoplasma'.</title>
        <authorList>
            <person name="Kube M."/>
            <person name="Siewert C."/>
            <person name="Migdoll A.M."/>
            <person name="Duduk B."/>
            <person name="Holz S."/>
            <person name="Rabus R."/>
            <person name="Seemuller E."/>
            <person name="Mitrovic J."/>
            <person name="Muller I."/>
            <person name="Buttner C."/>
            <person name="Reinhardt R."/>
        </authorList>
    </citation>
    <scope>NUCLEOTIDE SEQUENCE [LARGE SCALE GENOMIC DNA]</scope>
    <source>
        <strain evidence="10">0502</strain>
    </source>
</reference>
<dbReference type="GO" id="GO:0070733">
    <property type="term" value="F:AMPylase activity"/>
    <property type="evidence" value="ECO:0007669"/>
    <property type="project" value="UniProtKB-EC"/>
</dbReference>
<evidence type="ECO:0000256" key="7">
    <source>
        <dbReference type="ARBA" id="ARBA00048696"/>
    </source>
</evidence>
<feature type="domain" description="Fido" evidence="8">
    <location>
        <begin position="48"/>
        <end position="196"/>
    </location>
</feature>
<dbReference type="PANTHER" id="PTHR39560:SF1">
    <property type="entry name" value="PROTEIN ADENYLYLTRANSFERASE FIC-RELATED"/>
    <property type="match status" value="1"/>
</dbReference>
<dbReference type="InterPro" id="IPR003812">
    <property type="entry name" value="Fido"/>
</dbReference>
<dbReference type="SUPFAM" id="SSF140931">
    <property type="entry name" value="Fic-like"/>
    <property type="match status" value="1"/>
</dbReference>
<dbReference type="KEGG" id="abra:BN85315510"/>
<evidence type="ECO:0000313" key="10">
    <source>
        <dbReference type="Proteomes" id="UP000032737"/>
    </source>
</evidence>
<evidence type="ECO:0000256" key="3">
    <source>
        <dbReference type="ARBA" id="ARBA00022741"/>
    </source>
</evidence>
<protein>
    <recommendedName>
        <fullName evidence="5">protein adenylyltransferase</fullName>
        <ecNumber evidence="5">2.7.7.108</ecNumber>
    </recommendedName>
</protein>